<reference evidence="1" key="1">
    <citation type="journal article" date="2021" name="Vet Sci">
        <title>O-Serogroups and Pathovirotypes of Escherichia coli Isolated from Post-Weaning Piglets Showing Diarrhoea and/or Oedema in South Korea.</title>
        <authorList>
            <person name="Byun J.W."/>
            <person name="Moon B.Y."/>
            <person name="Do K.H."/>
            <person name="Lee K."/>
            <person name="Lee H.Y."/>
            <person name="Kim W.I."/>
            <person name="So B."/>
            <person name="Lee W.K."/>
        </authorList>
    </citation>
    <scope>NUCLEOTIDE SEQUENCE</scope>
    <source>
        <strain evidence="1">84/14</strain>
    </source>
</reference>
<gene>
    <name evidence="1" type="ORF">OYG11_11235</name>
</gene>
<dbReference type="EMBL" id="JAPQFC010000160">
    <property type="protein sequence ID" value="MCY6524775.1"/>
    <property type="molecule type" value="Genomic_DNA"/>
</dbReference>
<evidence type="ECO:0000313" key="1">
    <source>
        <dbReference type="EMBL" id="MCY6524775.1"/>
    </source>
</evidence>
<dbReference type="RefSeq" id="WP_267991847.1">
    <property type="nucleotide sequence ID" value="NZ_JAPQFC010000160.1"/>
</dbReference>
<proteinExistence type="predicted"/>
<organism evidence="1 2">
    <name type="scientific">Actinobacillus pleuropneumoniae</name>
    <name type="common">Haemophilus pleuropneumoniae</name>
    <dbReference type="NCBI Taxonomy" id="715"/>
    <lineage>
        <taxon>Bacteria</taxon>
        <taxon>Pseudomonadati</taxon>
        <taxon>Pseudomonadota</taxon>
        <taxon>Gammaproteobacteria</taxon>
        <taxon>Pasteurellales</taxon>
        <taxon>Pasteurellaceae</taxon>
        <taxon>Actinobacillus</taxon>
    </lineage>
</organism>
<reference evidence="1" key="2">
    <citation type="submission" date="2022-12" db="EMBL/GenBank/DDBJ databases">
        <authorList>
            <person name="Kardos G."/>
            <person name="Sarkozi R."/>
            <person name="Laczko L."/>
            <person name="Marton S."/>
            <person name="Makrai L."/>
            <person name="Banyai K."/>
            <person name="Fodor L."/>
        </authorList>
    </citation>
    <scope>NUCLEOTIDE SEQUENCE</scope>
    <source>
        <strain evidence="1">84/14</strain>
    </source>
</reference>
<name>A0A9Q4H793_ACTPL</name>
<dbReference type="Proteomes" id="UP001077788">
    <property type="component" value="Unassembled WGS sequence"/>
</dbReference>
<dbReference type="AlphaFoldDB" id="A0A9Q4H793"/>
<feature type="non-terminal residue" evidence="1">
    <location>
        <position position="1"/>
    </location>
</feature>
<sequence length="75" mass="8158">MTTEANANPGVSVQEATLQGMSSSCNALGIEGVENWSQILLGINHLHRVHFDPEAVFPDGMRCHPTSNAWRGKKI</sequence>
<evidence type="ECO:0000313" key="2">
    <source>
        <dbReference type="Proteomes" id="UP001077788"/>
    </source>
</evidence>
<protein>
    <submittedName>
        <fullName evidence="1">Uncharacterized protein</fullName>
    </submittedName>
</protein>
<comment type="caution">
    <text evidence="1">The sequence shown here is derived from an EMBL/GenBank/DDBJ whole genome shotgun (WGS) entry which is preliminary data.</text>
</comment>
<accession>A0A9Q4H793</accession>